<feature type="transmembrane region" description="Helical" evidence="6">
    <location>
        <begin position="58"/>
        <end position="75"/>
    </location>
</feature>
<name>A0A1I5HSL8_PSUAM</name>
<reference evidence="8 9" key="1">
    <citation type="submission" date="2016-10" db="EMBL/GenBank/DDBJ databases">
        <authorList>
            <person name="de Groot N.N."/>
        </authorList>
    </citation>
    <scope>NUCLEOTIDE SEQUENCE [LARGE SCALE GENOMIC DNA]</scope>
    <source>
        <strain evidence="8 9">CGMCC 4.1877</strain>
    </source>
</reference>
<evidence type="ECO:0000259" key="7">
    <source>
        <dbReference type="PROSITE" id="PS50850"/>
    </source>
</evidence>
<feature type="domain" description="Major facilitator superfamily (MFS) profile" evidence="7">
    <location>
        <begin position="1"/>
        <end position="426"/>
    </location>
</feature>
<dbReference type="STRING" id="260086.SAMN05216207_107411"/>
<dbReference type="Pfam" id="PF07690">
    <property type="entry name" value="MFS_1"/>
    <property type="match status" value="1"/>
</dbReference>
<dbReference type="GO" id="GO:0022857">
    <property type="term" value="F:transmembrane transporter activity"/>
    <property type="evidence" value="ECO:0007669"/>
    <property type="project" value="InterPro"/>
</dbReference>
<dbReference type="Proteomes" id="UP000199614">
    <property type="component" value="Unassembled WGS sequence"/>
</dbReference>
<dbReference type="InterPro" id="IPR036259">
    <property type="entry name" value="MFS_trans_sf"/>
</dbReference>
<dbReference type="EMBL" id="FOUY01000074">
    <property type="protein sequence ID" value="SFO51295.1"/>
    <property type="molecule type" value="Genomic_DNA"/>
</dbReference>
<evidence type="ECO:0000313" key="8">
    <source>
        <dbReference type="EMBL" id="SFO51295.1"/>
    </source>
</evidence>
<organism evidence="8 9">
    <name type="scientific">Pseudonocardia ammonioxydans</name>
    <dbReference type="NCBI Taxonomy" id="260086"/>
    <lineage>
        <taxon>Bacteria</taxon>
        <taxon>Bacillati</taxon>
        <taxon>Actinomycetota</taxon>
        <taxon>Actinomycetes</taxon>
        <taxon>Pseudonocardiales</taxon>
        <taxon>Pseudonocardiaceae</taxon>
        <taxon>Pseudonocardia</taxon>
    </lineage>
</organism>
<dbReference type="GO" id="GO:0005886">
    <property type="term" value="C:plasma membrane"/>
    <property type="evidence" value="ECO:0007669"/>
    <property type="project" value="UniProtKB-SubCell"/>
</dbReference>
<feature type="transmembrane region" description="Helical" evidence="6">
    <location>
        <begin position="276"/>
        <end position="298"/>
    </location>
</feature>
<feature type="transmembrane region" description="Helical" evidence="6">
    <location>
        <begin position="183"/>
        <end position="204"/>
    </location>
</feature>
<sequence>MANPINSTMIAPALTSIGRELGTGAGATLWLVAAMYMASALGQPLAGRLSDVLGPRRVFRAGAVLVAVSGVVGALGTSLGVLIAARVLVGLGTAAAYPSALTMIRDRARVLGLPEPAGALRALTATSLLTLTLGPGLGGLLVPWSGWRATFLANVVLGLLTLALSLGALPRDRQWGPVPWSRLDLPGVALFGAAIGLLMAFLMSLPTPNWLVLSGAVAVGVLLVAVEFRTRSAFLDVRMIARNRPVAATYLRFVLTFTVIYAVLFGYTQWLEQVRGLSAAASGAVMLLLSGVGAVLALSTGRCRSIRAPMLIGTAGMLAGSLAVVVVDATAPFAVLILVPTLFGFPQGLNSVTNQLAVYRQAPAGELGTATGLSRTAQYLGAMLATGLLALAYGEQATDEGLAVLGTVSAGIAGVLLLLTALDRSLKAHSAG</sequence>
<feature type="transmembrane region" description="Helical" evidence="6">
    <location>
        <begin position="81"/>
        <end position="101"/>
    </location>
</feature>
<dbReference type="PANTHER" id="PTHR42718">
    <property type="entry name" value="MAJOR FACILITATOR SUPERFAMILY MULTIDRUG TRANSPORTER MFSC"/>
    <property type="match status" value="1"/>
</dbReference>
<keyword evidence="9" id="KW-1185">Reference proteome</keyword>
<evidence type="ECO:0000256" key="5">
    <source>
        <dbReference type="ARBA" id="ARBA00023136"/>
    </source>
</evidence>
<feature type="transmembrane region" description="Helical" evidence="6">
    <location>
        <begin position="376"/>
        <end position="394"/>
    </location>
</feature>
<feature type="transmembrane region" description="Helical" evidence="6">
    <location>
        <begin position="151"/>
        <end position="171"/>
    </location>
</feature>
<keyword evidence="5 6" id="KW-0472">Membrane</keyword>
<evidence type="ECO:0000256" key="3">
    <source>
        <dbReference type="ARBA" id="ARBA00022692"/>
    </source>
</evidence>
<feature type="transmembrane region" description="Helical" evidence="6">
    <location>
        <begin position="27"/>
        <end position="46"/>
    </location>
</feature>
<feature type="transmembrane region" description="Helical" evidence="6">
    <location>
        <begin position="210"/>
        <end position="228"/>
    </location>
</feature>
<feature type="transmembrane region" description="Helical" evidence="6">
    <location>
        <begin position="401"/>
        <end position="422"/>
    </location>
</feature>
<keyword evidence="2" id="KW-0813">Transport</keyword>
<dbReference type="PROSITE" id="PS50850">
    <property type="entry name" value="MFS"/>
    <property type="match status" value="1"/>
</dbReference>
<keyword evidence="3 6" id="KW-0812">Transmembrane</keyword>
<gene>
    <name evidence="8" type="ORF">SAMN05216207_107411</name>
</gene>
<accession>A0A1I5HSL8</accession>
<protein>
    <submittedName>
        <fullName evidence="8">Predicted arabinose efflux permease, MFS family</fullName>
    </submittedName>
</protein>
<feature type="transmembrane region" description="Helical" evidence="6">
    <location>
        <begin position="249"/>
        <end position="270"/>
    </location>
</feature>
<dbReference type="InterPro" id="IPR011701">
    <property type="entry name" value="MFS"/>
</dbReference>
<evidence type="ECO:0000256" key="2">
    <source>
        <dbReference type="ARBA" id="ARBA00022448"/>
    </source>
</evidence>
<comment type="subcellular location">
    <subcellularLocation>
        <location evidence="1">Cell membrane</location>
        <topology evidence="1">Multi-pass membrane protein</topology>
    </subcellularLocation>
</comment>
<dbReference type="InterPro" id="IPR020846">
    <property type="entry name" value="MFS_dom"/>
</dbReference>
<evidence type="ECO:0000256" key="6">
    <source>
        <dbReference type="SAM" id="Phobius"/>
    </source>
</evidence>
<dbReference type="SUPFAM" id="SSF103473">
    <property type="entry name" value="MFS general substrate transporter"/>
    <property type="match status" value="1"/>
</dbReference>
<proteinExistence type="predicted"/>
<dbReference type="PANTHER" id="PTHR42718:SF9">
    <property type="entry name" value="MAJOR FACILITATOR SUPERFAMILY MULTIDRUG TRANSPORTER MFSC"/>
    <property type="match status" value="1"/>
</dbReference>
<dbReference type="Gene3D" id="1.20.1250.20">
    <property type="entry name" value="MFS general substrate transporter like domains"/>
    <property type="match status" value="1"/>
</dbReference>
<dbReference type="Gene3D" id="1.20.1720.10">
    <property type="entry name" value="Multidrug resistance protein D"/>
    <property type="match status" value="1"/>
</dbReference>
<evidence type="ECO:0000313" key="9">
    <source>
        <dbReference type="Proteomes" id="UP000199614"/>
    </source>
</evidence>
<evidence type="ECO:0000256" key="1">
    <source>
        <dbReference type="ARBA" id="ARBA00004651"/>
    </source>
</evidence>
<keyword evidence="4 6" id="KW-1133">Transmembrane helix</keyword>
<evidence type="ECO:0000256" key="4">
    <source>
        <dbReference type="ARBA" id="ARBA00022989"/>
    </source>
</evidence>
<dbReference type="AlphaFoldDB" id="A0A1I5HSL8"/>
<feature type="transmembrane region" description="Helical" evidence="6">
    <location>
        <begin position="310"/>
        <end position="339"/>
    </location>
</feature>